<dbReference type="SUPFAM" id="SSF53613">
    <property type="entry name" value="Ribokinase-like"/>
    <property type="match status" value="1"/>
</dbReference>
<dbReference type="EMBL" id="CP000885">
    <property type="protein sequence ID" value="ABX44057.1"/>
    <property type="molecule type" value="Genomic_DNA"/>
</dbReference>
<dbReference type="InterPro" id="IPR029056">
    <property type="entry name" value="Ribokinase-like"/>
</dbReference>
<evidence type="ECO:0000256" key="2">
    <source>
        <dbReference type="ARBA" id="ARBA00022679"/>
    </source>
</evidence>
<keyword evidence="5" id="KW-0067">ATP-binding</keyword>
<sequence>MTENLGQENMKKRQKRIAVINDLACYGRCALAVSIPIISAMGIECSPIPTVVLSTNGAFEGVVSRDMASFQDEAFNHFHTLDINFDGASSGFHNNIDQLQATENFFKSLRNADKQTFIFVDPIMGDHGKLYSVSTEEVCVGYQRLLSYADVATPNLTECCRLLELPYPKETPTQEELSLMLQKLHELGPKYIVITGLDYGDQIGNMVSDGKNTELIMTPRIGKERSGTGDVFMSVLAGSMVCGATFKEAVKKSVEFLSKALTVTQEYDIPSRNGVCFELCLKDL</sequence>
<evidence type="ECO:0000256" key="1">
    <source>
        <dbReference type="ARBA" id="ARBA00012104"/>
    </source>
</evidence>
<keyword evidence="3" id="KW-0547">Nucleotide-binding</keyword>
<dbReference type="STRING" id="357809.Cphy_3710"/>
<dbReference type="NCBIfam" id="NF005491">
    <property type="entry name" value="PRK07105.1"/>
    <property type="match status" value="1"/>
</dbReference>
<dbReference type="OrthoDB" id="9800808at2"/>
<keyword evidence="8" id="KW-1185">Reference proteome</keyword>
<evidence type="ECO:0000256" key="4">
    <source>
        <dbReference type="ARBA" id="ARBA00022777"/>
    </source>
</evidence>
<dbReference type="PANTHER" id="PTHR10534">
    <property type="entry name" value="PYRIDOXAL KINASE"/>
    <property type="match status" value="1"/>
</dbReference>
<protein>
    <recommendedName>
        <fullName evidence="1">pyridoxal kinase</fullName>
        <ecNumber evidence="1">2.7.1.35</ecNumber>
    </recommendedName>
</protein>
<dbReference type="GO" id="GO:0008478">
    <property type="term" value="F:pyridoxal kinase activity"/>
    <property type="evidence" value="ECO:0007669"/>
    <property type="project" value="UniProtKB-EC"/>
</dbReference>
<proteinExistence type="predicted"/>
<accession>A9KJN7</accession>
<dbReference type="InterPro" id="IPR004625">
    <property type="entry name" value="PyrdxlKinase"/>
</dbReference>
<feature type="domain" description="Pyridoxamine kinase/Phosphomethylpyrimidine kinase" evidence="6">
    <location>
        <begin position="108"/>
        <end position="262"/>
    </location>
</feature>
<keyword evidence="4 7" id="KW-0418">Kinase</keyword>
<dbReference type="PANTHER" id="PTHR10534:SF2">
    <property type="entry name" value="PYRIDOXAL KINASE"/>
    <property type="match status" value="1"/>
</dbReference>
<dbReference type="KEGG" id="cpy:Cphy_3710"/>
<dbReference type="GO" id="GO:0009443">
    <property type="term" value="P:pyridoxal 5'-phosphate salvage"/>
    <property type="evidence" value="ECO:0007669"/>
    <property type="project" value="InterPro"/>
</dbReference>
<dbReference type="Pfam" id="PF08543">
    <property type="entry name" value="Phos_pyr_kin"/>
    <property type="match status" value="1"/>
</dbReference>
<dbReference type="GO" id="GO:0005524">
    <property type="term" value="F:ATP binding"/>
    <property type="evidence" value="ECO:0007669"/>
    <property type="project" value="UniProtKB-KW"/>
</dbReference>
<reference evidence="8" key="1">
    <citation type="submission" date="2007-11" db="EMBL/GenBank/DDBJ databases">
        <title>Complete genome sequence of Clostridium phytofermentans ISDg.</title>
        <authorList>
            <person name="Leschine S.B."/>
            <person name="Warnick T.A."/>
            <person name="Blanchard J.L."/>
            <person name="Schnell D.J."/>
            <person name="Petit E.L."/>
            <person name="LaTouf W.G."/>
            <person name="Copeland A."/>
            <person name="Lucas S."/>
            <person name="Lapidus A."/>
            <person name="Barry K."/>
            <person name="Glavina del Rio T."/>
            <person name="Dalin E."/>
            <person name="Tice H."/>
            <person name="Pitluck S."/>
            <person name="Kiss H."/>
            <person name="Brettin T."/>
            <person name="Bruce D."/>
            <person name="Detter J.C."/>
            <person name="Han C."/>
            <person name="Kuske C."/>
            <person name="Schmutz J."/>
            <person name="Larimer F."/>
            <person name="Land M."/>
            <person name="Hauser L."/>
            <person name="Kyrpides N."/>
            <person name="Kim E.A."/>
            <person name="Richardson P."/>
        </authorList>
    </citation>
    <scope>NUCLEOTIDE SEQUENCE [LARGE SCALE GENOMIC DNA]</scope>
    <source>
        <strain evidence="8">ATCC 700394 / DSM 18823 / ISDg</strain>
    </source>
</reference>
<evidence type="ECO:0000256" key="3">
    <source>
        <dbReference type="ARBA" id="ARBA00022741"/>
    </source>
</evidence>
<dbReference type="HOGENOM" id="CLU_046496_2_0_9"/>
<evidence type="ECO:0000313" key="8">
    <source>
        <dbReference type="Proteomes" id="UP000000370"/>
    </source>
</evidence>
<evidence type="ECO:0000313" key="7">
    <source>
        <dbReference type="EMBL" id="ABX44057.1"/>
    </source>
</evidence>
<dbReference type="AlphaFoldDB" id="A9KJN7"/>
<name>A9KJN7_LACP7</name>
<evidence type="ECO:0000256" key="5">
    <source>
        <dbReference type="ARBA" id="ARBA00022840"/>
    </source>
</evidence>
<dbReference type="InterPro" id="IPR013749">
    <property type="entry name" value="PM/HMP-P_kinase-1"/>
</dbReference>
<keyword evidence="2" id="KW-0808">Transferase</keyword>
<dbReference type="Gene3D" id="3.40.1190.20">
    <property type="match status" value="1"/>
</dbReference>
<evidence type="ECO:0000259" key="6">
    <source>
        <dbReference type="Pfam" id="PF08543"/>
    </source>
</evidence>
<gene>
    <name evidence="7" type="ordered locus">Cphy_3710</name>
</gene>
<dbReference type="Proteomes" id="UP000000370">
    <property type="component" value="Chromosome"/>
</dbReference>
<dbReference type="RefSeq" id="WP_012201705.1">
    <property type="nucleotide sequence ID" value="NC_010001.1"/>
</dbReference>
<organism evidence="7 8">
    <name type="scientific">Lachnoclostridium phytofermentans (strain ATCC 700394 / DSM 18823 / ISDg)</name>
    <name type="common">Clostridium phytofermentans</name>
    <dbReference type="NCBI Taxonomy" id="357809"/>
    <lineage>
        <taxon>Bacteria</taxon>
        <taxon>Bacillati</taxon>
        <taxon>Bacillota</taxon>
        <taxon>Clostridia</taxon>
        <taxon>Lachnospirales</taxon>
        <taxon>Lachnospiraceae</taxon>
    </lineage>
</organism>
<dbReference type="EC" id="2.7.1.35" evidence="1"/>
<dbReference type="eggNOG" id="COG2240">
    <property type="taxonomic scope" value="Bacteria"/>
</dbReference>
<dbReference type="GO" id="GO:0005829">
    <property type="term" value="C:cytosol"/>
    <property type="evidence" value="ECO:0007669"/>
    <property type="project" value="TreeGrafter"/>
</dbReference>